<dbReference type="Gene3D" id="3.90.1310.10">
    <property type="entry name" value="Penicillin-binding protein 2a (Domain 2)"/>
    <property type="match status" value="1"/>
</dbReference>
<comment type="subcellular location">
    <subcellularLocation>
        <location evidence="1">Membrane</location>
    </subcellularLocation>
</comment>
<dbReference type="Gene3D" id="3.30.450.330">
    <property type="match status" value="1"/>
</dbReference>
<dbReference type="InterPro" id="IPR005311">
    <property type="entry name" value="PBP_dimer"/>
</dbReference>
<dbReference type="PROSITE" id="PS51178">
    <property type="entry name" value="PASTA"/>
    <property type="match status" value="2"/>
</dbReference>
<dbReference type="SMART" id="SM00740">
    <property type="entry name" value="PASTA"/>
    <property type="match status" value="2"/>
</dbReference>
<dbReference type="Proteomes" id="UP000218831">
    <property type="component" value="Unassembled WGS sequence"/>
</dbReference>
<protein>
    <recommendedName>
        <fullName evidence="5">PASTA domain-containing protein</fullName>
    </recommendedName>
</protein>
<evidence type="ECO:0000256" key="4">
    <source>
        <dbReference type="SAM" id="Phobius"/>
    </source>
</evidence>
<name>A0A2A2GC85_9BACT</name>
<dbReference type="EMBL" id="NSKE01000004">
    <property type="protein sequence ID" value="PAU94497.1"/>
    <property type="molecule type" value="Genomic_DNA"/>
</dbReference>
<dbReference type="Gene3D" id="3.30.10.20">
    <property type="match status" value="1"/>
</dbReference>
<dbReference type="SUPFAM" id="SSF56601">
    <property type="entry name" value="beta-lactamase/transpeptidase-like"/>
    <property type="match status" value="1"/>
</dbReference>
<keyword evidence="4" id="KW-1133">Transmembrane helix</keyword>
<dbReference type="GO" id="GO:0071555">
    <property type="term" value="P:cell wall organization"/>
    <property type="evidence" value="ECO:0007669"/>
    <property type="project" value="TreeGrafter"/>
</dbReference>
<dbReference type="RefSeq" id="WP_095606038.1">
    <property type="nucleotide sequence ID" value="NZ_NSKE01000004.1"/>
</dbReference>
<dbReference type="InterPro" id="IPR001460">
    <property type="entry name" value="PCN-bd_Tpept"/>
</dbReference>
<evidence type="ECO:0000313" key="6">
    <source>
        <dbReference type="EMBL" id="PAU94497.1"/>
    </source>
</evidence>
<keyword evidence="2" id="KW-0378">Hydrolase</keyword>
<dbReference type="CDD" id="cd06575">
    <property type="entry name" value="PASTA_Pbp2x-like_2"/>
    <property type="match status" value="1"/>
</dbReference>
<proteinExistence type="predicted"/>
<dbReference type="AlphaFoldDB" id="A0A2A2GC85"/>
<sequence length="721" mass="80760">MENSRSAILNRLFMVFGLVLLVPFAIGLQLFRVNFVEGDELRNLWNEQAIDYISIPAQRGNIYDQNGSLLATNNVEYKAAIDPKIEGLTNTQIGQVCDTLAKYTKRSSAFYQQKIKQAPNRSRYVVLNKSIDTEAHEALRQLNIQGVILEEEYKRKYNFGTLAAHTLGFVNHDLNGMTGLEKEYNNQLRGEDGVQQVRRDRNGRIYAYLGAPRKQPQQGHSLHTTIDSHIQAILEEELKAGIDKTRSISGSAIVMDPQTGAIKAMANYPTFNPNNPASLNSTNRRNFAISDMIEPGSTFKLVTSIAAVEQKKVQLNEQFKTPEDGKTLIHGQWMRDHEPMGTLSFPEVIQKSSNVATAQIAMRLSKDAFYQYARNLGFGTPTNIDLPNEESGRLPKPYEWSQVTLPWMAIGYEVQATPIQIAQAYAAFANEGTMMRPYLVEKITNGRDKVVQKNNQVPVRKIAKESTIKKLYPIFKEVVSDSGTAEYAQVDGLSIVGKTGTAQKYIDGQYRNEYRSSFVGVFPADDPKYVCLIVLDDPDTYPPYGGVTAGPIFRETANRIAGLDNEIEKHILEKEKNDEIWAYAPNIKGLTKKDAKALLQKQQLPYKLQGNGDWITDQTPESGTELTPDDKIELTLSDTITETEVQELPNGYSRIPDVGGMSMRKAMVLLNNRGFETEIIGSGTIYRQFPRPGDMMKQGRTVTIRGKAKPLESLTTNKSTE</sequence>
<dbReference type="CDD" id="cd06576">
    <property type="entry name" value="PASTA_Pbp2x-like_1"/>
    <property type="match status" value="1"/>
</dbReference>
<dbReference type="PANTHER" id="PTHR30627">
    <property type="entry name" value="PEPTIDOGLYCAN D,D-TRANSPEPTIDASE"/>
    <property type="match status" value="1"/>
</dbReference>
<evidence type="ECO:0000259" key="5">
    <source>
        <dbReference type="PROSITE" id="PS51178"/>
    </source>
</evidence>
<dbReference type="SUPFAM" id="SSF54184">
    <property type="entry name" value="Penicillin-binding protein 2x (pbp-2x), c-terminal domain"/>
    <property type="match status" value="2"/>
</dbReference>
<dbReference type="GO" id="GO:0004180">
    <property type="term" value="F:carboxypeptidase activity"/>
    <property type="evidence" value="ECO:0007669"/>
    <property type="project" value="UniProtKB-KW"/>
</dbReference>
<keyword evidence="3 4" id="KW-0472">Membrane</keyword>
<keyword evidence="7" id="KW-1185">Reference proteome</keyword>
<dbReference type="OrthoDB" id="9804124at2"/>
<dbReference type="Pfam" id="PF00905">
    <property type="entry name" value="Transpeptidase"/>
    <property type="match status" value="1"/>
</dbReference>
<reference evidence="6 7" key="1">
    <citation type="submission" date="2017-08" db="EMBL/GenBank/DDBJ databases">
        <title>Aliifodinibius alkalisoli sp. nov., isolated from saline alkaline soil.</title>
        <authorList>
            <person name="Liu D."/>
            <person name="Zhang G."/>
        </authorList>
    </citation>
    <scope>NUCLEOTIDE SEQUENCE [LARGE SCALE GENOMIC DNA]</scope>
    <source>
        <strain evidence="6 7">WN023</strain>
    </source>
</reference>
<dbReference type="SUPFAM" id="SSF56519">
    <property type="entry name" value="Penicillin binding protein dimerisation domain"/>
    <property type="match status" value="1"/>
</dbReference>
<dbReference type="InterPro" id="IPR005543">
    <property type="entry name" value="PASTA_dom"/>
</dbReference>
<organism evidence="6 7">
    <name type="scientific">Fodinibius salipaludis</name>
    <dbReference type="NCBI Taxonomy" id="2032627"/>
    <lineage>
        <taxon>Bacteria</taxon>
        <taxon>Pseudomonadati</taxon>
        <taxon>Balneolota</taxon>
        <taxon>Balneolia</taxon>
        <taxon>Balneolales</taxon>
        <taxon>Balneolaceae</taxon>
        <taxon>Fodinibius</taxon>
    </lineage>
</organism>
<evidence type="ECO:0000256" key="1">
    <source>
        <dbReference type="ARBA" id="ARBA00004370"/>
    </source>
</evidence>
<dbReference type="GO" id="GO:0008658">
    <property type="term" value="F:penicillin binding"/>
    <property type="evidence" value="ECO:0007669"/>
    <property type="project" value="InterPro"/>
</dbReference>
<keyword evidence="2" id="KW-0645">Protease</keyword>
<dbReference type="InterPro" id="IPR036138">
    <property type="entry name" value="PBP_dimer_sf"/>
</dbReference>
<feature type="domain" description="PASTA" evidence="5">
    <location>
        <begin position="649"/>
        <end position="708"/>
    </location>
</feature>
<comment type="caution">
    <text evidence="6">The sequence shown here is derived from an EMBL/GenBank/DDBJ whole genome shotgun (WGS) entry which is preliminary data.</text>
</comment>
<dbReference type="InterPro" id="IPR012338">
    <property type="entry name" value="Beta-lactam/transpept-like"/>
</dbReference>
<dbReference type="InterPro" id="IPR050515">
    <property type="entry name" value="Beta-lactam/transpept"/>
</dbReference>
<keyword evidence="4" id="KW-0812">Transmembrane</keyword>
<dbReference type="Pfam" id="PF03717">
    <property type="entry name" value="PBP_dimer"/>
    <property type="match status" value="1"/>
</dbReference>
<feature type="domain" description="PASTA" evidence="5">
    <location>
        <begin position="576"/>
        <end position="638"/>
    </location>
</feature>
<evidence type="ECO:0000256" key="3">
    <source>
        <dbReference type="ARBA" id="ARBA00023136"/>
    </source>
</evidence>
<gene>
    <name evidence="6" type="ORF">CK503_06785</name>
</gene>
<dbReference type="GO" id="GO:0005886">
    <property type="term" value="C:plasma membrane"/>
    <property type="evidence" value="ECO:0007669"/>
    <property type="project" value="TreeGrafter"/>
</dbReference>
<accession>A0A2A2GC85</accession>
<dbReference type="PANTHER" id="PTHR30627:SF1">
    <property type="entry name" value="PEPTIDOGLYCAN D,D-TRANSPEPTIDASE FTSI"/>
    <property type="match status" value="1"/>
</dbReference>
<evidence type="ECO:0000313" key="7">
    <source>
        <dbReference type="Proteomes" id="UP000218831"/>
    </source>
</evidence>
<keyword evidence="2" id="KW-0121">Carboxypeptidase</keyword>
<dbReference type="Gene3D" id="3.40.710.10">
    <property type="entry name" value="DD-peptidase/beta-lactamase superfamily"/>
    <property type="match status" value="1"/>
</dbReference>
<evidence type="ECO:0000256" key="2">
    <source>
        <dbReference type="ARBA" id="ARBA00022645"/>
    </source>
</evidence>
<dbReference type="Pfam" id="PF03793">
    <property type="entry name" value="PASTA"/>
    <property type="match status" value="2"/>
</dbReference>
<feature type="transmembrane region" description="Helical" evidence="4">
    <location>
        <begin position="12"/>
        <end position="31"/>
    </location>
</feature>